<dbReference type="Pfam" id="PF13419">
    <property type="entry name" value="HAD_2"/>
    <property type="match status" value="1"/>
</dbReference>
<dbReference type="InterPro" id="IPR036412">
    <property type="entry name" value="HAD-like_sf"/>
</dbReference>
<keyword evidence="1" id="KW-0378">Hydrolase</keyword>
<keyword evidence="3" id="KW-1185">Reference proteome</keyword>
<evidence type="ECO:0000313" key="1">
    <source>
        <dbReference type="EMBL" id="MCG4746746.1"/>
    </source>
</evidence>
<dbReference type="SUPFAM" id="SSF56784">
    <property type="entry name" value="HAD-like"/>
    <property type="match status" value="1"/>
</dbReference>
<dbReference type="Proteomes" id="UP000669239">
    <property type="component" value="Unassembled WGS sequence"/>
</dbReference>
<dbReference type="RefSeq" id="WP_117559361.1">
    <property type="nucleotide sequence ID" value="NZ_BAABZL010000001.1"/>
</dbReference>
<comment type="caution">
    <text evidence="1">The sequence shown here is derived from an EMBL/GenBank/DDBJ whole genome shotgun (WGS) entry which is preliminary data.</text>
</comment>
<name>A0AAW5C2G3_9FIRM</name>
<dbReference type="CDD" id="cd01427">
    <property type="entry name" value="HAD_like"/>
    <property type="match status" value="1"/>
</dbReference>
<dbReference type="GeneID" id="97208984"/>
<dbReference type="Gene3D" id="3.40.50.1000">
    <property type="entry name" value="HAD superfamily/HAD-like"/>
    <property type="match status" value="1"/>
</dbReference>
<protein>
    <submittedName>
        <fullName evidence="1">HAD family hydrolase</fullName>
    </submittedName>
    <submittedName>
        <fullName evidence="2">HAD hydrolase-like protein</fullName>
    </submittedName>
</protein>
<evidence type="ECO:0000313" key="3">
    <source>
        <dbReference type="Proteomes" id="UP000669239"/>
    </source>
</evidence>
<dbReference type="EMBL" id="JAKNGE010000018">
    <property type="protein sequence ID" value="MCG4746746.1"/>
    <property type="molecule type" value="Genomic_DNA"/>
</dbReference>
<reference evidence="1" key="3">
    <citation type="submission" date="2022-01" db="EMBL/GenBank/DDBJ databases">
        <title>Collection of gut derived symbiotic bacterial strains cultured from healthy donors.</title>
        <authorList>
            <person name="Lin H."/>
            <person name="Kohout C."/>
            <person name="Waligurski E."/>
            <person name="Pamer E.G."/>
        </authorList>
    </citation>
    <scope>NUCLEOTIDE SEQUENCE</scope>
    <source>
        <strain evidence="1">DFI.6.55</strain>
    </source>
</reference>
<dbReference type="InterPro" id="IPR041492">
    <property type="entry name" value="HAD_2"/>
</dbReference>
<proteinExistence type="predicted"/>
<dbReference type="AlphaFoldDB" id="A0AAW5C2G3"/>
<accession>A0AAW5C2G3</accession>
<dbReference type="InterPro" id="IPR023214">
    <property type="entry name" value="HAD_sf"/>
</dbReference>
<evidence type="ECO:0000313" key="2">
    <source>
        <dbReference type="EMBL" id="NSJ47953.1"/>
    </source>
</evidence>
<evidence type="ECO:0000313" key="4">
    <source>
        <dbReference type="Proteomes" id="UP001299608"/>
    </source>
</evidence>
<reference evidence="2 3" key="1">
    <citation type="journal article" date="2020" name="Cell Host Microbe">
        <title>Functional and Genomic Variation between Human-Derived Isolates of Lachnospiraceae Reveals Inter- and Intra-Species Diversity.</title>
        <authorList>
            <person name="Sorbara M.T."/>
            <person name="Littmann E.R."/>
            <person name="Fontana E."/>
            <person name="Moody T.U."/>
            <person name="Kohout C.E."/>
            <person name="Gjonbalaj M."/>
            <person name="Eaton V."/>
            <person name="Seok R."/>
            <person name="Leiner I.M."/>
            <person name="Pamer E.G."/>
        </authorList>
    </citation>
    <scope>NUCLEOTIDE SEQUENCE [LARGE SCALE GENOMIC DNA]</scope>
    <source>
        <strain evidence="2 3">MSK.1.17</strain>
    </source>
</reference>
<gene>
    <name evidence="2" type="ORF">G5B36_04475</name>
    <name evidence="1" type="ORF">L0N08_15085</name>
</gene>
<sequence>MGKEVFESFRPGHQRLVCIDSDGCAFDTMEIKHKECFCPAMIKHWGLQPISKYARMAWEFENLYSKDRGLSRFITLYRSIELLKDWDAVREYDFEFPDTGALGRWLREAPAANNAALAGSGDPVLERTLCWSLESNERISDMVYGIPPFPHVKESILSLSREADIIVVSATAREALQREWEENGLLPYVSMICSQDEGSKKECISRVKDHYAPDCVLMIGDAPGDMRAAHDNGVLFYPIRPGDEVGSWKEFKEVYMEMFLNRTYGSGSEAALIGRFDECLPVLPPWKAMHL</sequence>
<dbReference type="Proteomes" id="UP001299608">
    <property type="component" value="Unassembled WGS sequence"/>
</dbReference>
<organism evidence="1 4">
    <name type="scientific">Enterocloster aldenensis</name>
    <dbReference type="NCBI Taxonomy" id="358742"/>
    <lineage>
        <taxon>Bacteria</taxon>
        <taxon>Bacillati</taxon>
        <taxon>Bacillota</taxon>
        <taxon>Clostridia</taxon>
        <taxon>Lachnospirales</taxon>
        <taxon>Lachnospiraceae</taxon>
        <taxon>Enterocloster</taxon>
    </lineage>
</organism>
<dbReference type="EMBL" id="JAAITT010000004">
    <property type="protein sequence ID" value="NSJ47953.1"/>
    <property type="molecule type" value="Genomic_DNA"/>
</dbReference>
<reference evidence="2" key="2">
    <citation type="submission" date="2020-02" db="EMBL/GenBank/DDBJ databases">
        <authorList>
            <person name="Littmann E."/>
            <person name="Sorbara M."/>
        </authorList>
    </citation>
    <scope>NUCLEOTIDE SEQUENCE</scope>
    <source>
        <strain evidence="2">MSK.1.17</strain>
    </source>
</reference>
<dbReference type="GO" id="GO:0016787">
    <property type="term" value="F:hydrolase activity"/>
    <property type="evidence" value="ECO:0007669"/>
    <property type="project" value="UniProtKB-KW"/>
</dbReference>